<gene>
    <name evidence="1" type="ORF">E3J95_05725</name>
</gene>
<dbReference type="EMBL" id="SOKU01000278">
    <property type="protein sequence ID" value="TES84931.1"/>
    <property type="molecule type" value="Genomic_DNA"/>
</dbReference>
<evidence type="ECO:0008006" key="3">
    <source>
        <dbReference type="Google" id="ProtNLM"/>
    </source>
</evidence>
<accession>A0A523QHF8</accession>
<sequence length="47" mass="5017">MIVAIVGARHPHQIEETVGAAQLSLSKEDIAAIDILLGEHRKVLDAS</sequence>
<dbReference type="Proteomes" id="UP000320781">
    <property type="component" value="Unassembled WGS sequence"/>
</dbReference>
<dbReference type="Gene3D" id="3.20.20.100">
    <property type="entry name" value="NADP-dependent oxidoreductase domain"/>
    <property type="match status" value="1"/>
</dbReference>
<protein>
    <recommendedName>
        <fullName evidence="3">Aldo/keto reductase</fullName>
    </recommendedName>
</protein>
<organism evidence="1 2">
    <name type="scientific">Aerophobetes bacterium</name>
    <dbReference type="NCBI Taxonomy" id="2030807"/>
    <lineage>
        <taxon>Bacteria</taxon>
        <taxon>Candidatus Aerophobota</taxon>
    </lineage>
</organism>
<comment type="caution">
    <text evidence="1">The sequence shown here is derived from an EMBL/GenBank/DDBJ whole genome shotgun (WGS) entry which is preliminary data.</text>
</comment>
<dbReference type="AlphaFoldDB" id="A0A523QHF8"/>
<evidence type="ECO:0000313" key="1">
    <source>
        <dbReference type="EMBL" id="TES84931.1"/>
    </source>
</evidence>
<proteinExistence type="predicted"/>
<evidence type="ECO:0000313" key="2">
    <source>
        <dbReference type="Proteomes" id="UP000320781"/>
    </source>
</evidence>
<name>A0A523QHF8_UNCAE</name>
<dbReference type="SUPFAM" id="SSF51430">
    <property type="entry name" value="NAD(P)-linked oxidoreductase"/>
    <property type="match status" value="1"/>
</dbReference>
<dbReference type="InterPro" id="IPR036812">
    <property type="entry name" value="NAD(P)_OxRdtase_dom_sf"/>
</dbReference>
<reference evidence="1 2" key="1">
    <citation type="submission" date="2019-03" db="EMBL/GenBank/DDBJ databases">
        <title>Metabolic potential of uncultured bacteria and archaea associated with petroleum seepage in deep-sea sediments.</title>
        <authorList>
            <person name="Dong X."/>
            <person name="Hubert C."/>
        </authorList>
    </citation>
    <scope>NUCLEOTIDE SEQUENCE [LARGE SCALE GENOMIC DNA]</scope>
    <source>
        <strain evidence="1">E44_bin92</strain>
    </source>
</reference>